<dbReference type="AlphaFoldDB" id="A0A9J6NXY3"/>
<dbReference type="RefSeq" id="WP_250858371.1">
    <property type="nucleotide sequence ID" value="NZ_JAGSOJ010000001.1"/>
</dbReference>
<keyword evidence="3" id="KW-1185">Reference proteome</keyword>
<evidence type="ECO:0000259" key="1">
    <source>
        <dbReference type="Pfam" id="PF08241"/>
    </source>
</evidence>
<organism evidence="2 3">
    <name type="scientific">Oceanirhabdus seepicola</name>
    <dbReference type="NCBI Taxonomy" id="2828781"/>
    <lineage>
        <taxon>Bacteria</taxon>
        <taxon>Bacillati</taxon>
        <taxon>Bacillota</taxon>
        <taxon>Clostridia</taxon>
        <taxon>Eubacteriales</taxon>
        <taxon>Clostridiaceae</taxon>
        <taxon>Oceanirhabdus</taxon>
    </lineage>
</organism>
<protein>
    <submittedName>
        <fullName evidence="2">Class I SAM-dependent methyltransferase</fullName>
    </submittedName>
</protein>
<dbReference type="GO" id="GO:0032259">
    <property type="term" value="P:methylation"/>
    <property type="evidence" value="ECO:0007669"/>
    <property type="project" value="UniProtKB-KW"/>
</dbReference>
<dbReference type="InterPro" id="IPR029063">
    <property type="entry name" value="SAM-dependent_MTases_sf"/>
</dbReference>
<accession>A0A9J6NXY3</accession>
<proteinExistence type="predicted"/>
<feature type="domain" description="Methyltransferase type 11" evidence="1">
    <location>
        <begin position="21"/>
        <end position="115"/>
    </location>
</feature>
<reference evidence="2" key="1">
    <citation type="journal article" date="2021" name="mSystems">
        <title>Bacteria and Archaea Synergistically Convert Glycine Betaine to Biogenic Methane in the Formosa Cold Seep of the South China Sea.</title>
        <authorList>
            <person name="Li L."/>
            <person name="Zhang W."/>
            <person name="Zhang S."/>
            <person name="Song L."/>
            <person name="Sun Q."/>
            <person name="Zhang H."/>
            <person name="Xiang H."/>
            <person name="Dong X."/>
        </authorList>
    </citation>
    <scope>NUCLEOTIDE SEQUENCE</scope>
    <source>
        <strain evidence="2">ZWT</strain>
    </source>
</reference>
<keyword evidence="2" id="KW-0489">Methyltransferase</keyword>
<dbReference type="Gene3D" id="3.40.50.150">
    <property type="entry name" value="Vaccinia Virus protein VP39"/>
    <property type="match status" value="1"/>
</dbReference>
<dbReference type="SUPFAM" id="SSF53335">
    <property type="entry name" value="S-adenosyl-L-methionine-dependent methyltransferases"/>
    <property type="match status" value="1"/>
</dbReference>
<dbReference type="InterPro" id="IPR013216">
    <property type="entry name" value="Methyltransf_11"/>
</dbReference>
<evidence type="ECO:0000313" key="2">
    <source>
        <dbReference type="EMBL" id="MCM1989375.1"/>
    </source>
</evidence>
<gene>
    <name evidence="2" type="ORF">KDK92_06455</name>
</gene>
<keyword evidence="2" id="KW-0808">Transferase</keyword>
<reference evidence="2" key="2">
    <citation type="submission" date="2021-04" db="EMBL/GenBank/DDBJ databases">
        <authorList>
            <person name="Dong X."/>
        </authorList>
    </citation>
    <scope>NUCLEOTIDE SEQUENCE</scope>
    <source>
        <strain evidence="2">ZWT</strain>
    </source>
</reference>
<comment type="caution">
    <text evidence="2">The sequence shown here is derived from an EMBL/GenBank/DDBJ whole genome shotgun (WGS) entry which is preliminary data.</text>
</comment>
<dbReference type="CDD" id="cd02440">
    <property type="entry name" value="AdoMet_MTases"/>
    <property type="match status" value="1"/>
</dbReference>
<sequence>MKITDNISMDLEAYLNDKKVLEIACGDSEFSLSASKYAKQILATDISLERFKRKNLKEIPQNIEFKEMDATDLILDNGTFDISICYNALGHLESVLNSVLMEMSRVTKENGYLLFIVSWKMDKRILLDLKEMINEYAHLKINGYMGKNRYKVLIIKNIKV</sequence>
<evidence type="ECO:0000313" key="3">
    <source>
        <dbReference type="Proteomes" id="UP001056429"/>
    </source>
</evidence>
<dbReference type="Proteomes" id="UP001056429">
    <property type="component" value="Unassembled WGS sequence"/>
</dbReference>
<dbReference type="GO" id="GO:0008757">
    <property type="term" value="F:S-adenosylmethionine-dependent methyltransferase activity"/>
    <property type="evidence" value="ECO:0007669"/>
    <property type="project" value="InterPro"/>
</dbReference>
<name>A0A9J6NXY3_9CLOT</name>
<dbReference type="Pfam" id="PF08241">
    <property type="entry name" value="Methyltransf_11"/>
    <property type="match status" value="1"/>
</dbReference>
<dbReference type="EMBL" id="JAGSOJ010000001">
    <property type="protein sequence ID" value="MCM1989375.1"/>
    <property type="molecule type" value="Genomic_DNA"/>
</dbReference>